<evidence type="ECO:0000313" key="4">
    <source>
        <dbReference type="Proteomes" id="UP000741863"/>
    </source>
</evidence>
<accession>A0ABS2P9N8</accession>
<protein>
    <submittedName>
        <fullName evidence="3">GNAT superfamily N-acetyltransferase</fullName>
    </submittedName>
</protein>
<keyword evidence="4" id="KW-1185">Reference proteome</keyword>
<evidence type="ECO:0000313" key="3">
    <source>
        <dbReference type="EMBL" id="MBM7631558.1"/>
    </source>
</evidence>
<gene>
    <name evidence="3" type="ORF">JOD17_000650</name>
</gene>
<dbReference type="EMBL" id="JAFBEC010000002">
    <property type="protein sequence ID" value="MBM7631558.1"/>
    <property type="molecule type" value="Genomic_DNA"/>
</dbReference>
<organism evidence="3 4">
    <name type="scientific">Geomicrobium sediminis</name>
    <dbReference type="NCBI Taxonomy" id="1347788"/>
    <lineage>
        <taxon>Bacteria</taxon>
        <taxon>Bacillati</taxon>
        <taxon>Bacillota</taxon>
        <taxon>Bacilli</taxon>
        <taxon>Bacillales</taxon>
        <taxon>Geomicrobium</taxon>
    </lineage>
</organism>
<evidence type="ECO:0000256" key="1">
    <source>
        <dbReference type="ARBA" id="ARBA00022679"/>
    </source>
</evidence>
<dbReference type="Proteomes" id="UP000741863">
    <property type="component" value="Unassembled WGS sequence"/>
</dbReference>
<dbReference type="PANTHER" id="PTHR13947">
    <property type="entry name" value="GNAT FAMILY N-ACETYLTRANSFERASE"/>
    <property type="match status" value="1"/>
</dbReference>
<dbReference type="InterPro" id="IPR000182">
    <property type="entry name" value="GNAT_dom"/>
</dbReference>
<comment type="caution">
    <text evidence="3">The sequence shown here is derived from an EMBL/GenBank/DDBJ whole genome shotgun (WGS) entry which is preliminary data.</text>
</comment>
<name>A0ABS2P9N8_9BACL</name>
<dbReference type="Gene3D" id="3.40.630.30">
    <property type="match status" value="1"/>
</dbReference>
<proteinExistence type="predicted"/>
<dbReference type="Pfam" id="PF00583">
    <property type="entry name" value="Acetyltransf_1"/>
    <property type="match status" value="1"/>
</dbReference>
<dbReference type="SUPFAM" id="SSF55729">
    <property type="entry name" value="Acyl-CoA N-acyltransferases (Nat)"/>
    <property type="match status" value="1"/>
</dbReference>
<sequence length="150" mass="17265">MKIYALTEQHDQQIVQKATELLMGQMESIGGEHAYDNILTTLHEVKDPDSNAELFIAEDQGIMVGAAFLNTMYSIRKGGRYVWLNDLYVREDQRNKGIAKKMLLAIIHWAEQHDYKGIELETGINNIATKRLYNSLGFYDVVSKRYGFQF</sequence>
<dbReference type="InterPro" id="IPR050769">
    <property type="entry name" value="NAT_camello-type"/>
</dbReference>
<keyword evidence="1" id="KW-0808">Transferase</keyword>
<evidence type="ECO:0000259" key="2">
    <source>
        <dbReference type="PROSITE" id="PS51186"/>
    </source>
</evidence>
<dbReference type="CDD" id="cd04301">
    <property type="entry name" value="NAT_SF"/>
    <property type="match status" value="1"/>
</dbReference>
<feature type="domain" description="N-acetyltransferase" evidence="2">
    <location>
        <begin position="13"/>
        <end position="150"/>
    </location>
</feature>
<dbReference type="PROSITE" id="PS51186">
    <property type="entry name" value="GNAT"/>
    <property type="match status" value="1"/>
</dbReference>
<dbReference type="InterPro" id="IPR016181">
    <property type="entry name" value="Acyl_CoA_acyltransferase"/>
</dbReference>
<dbReference type="PANTHER" id="PTHR13947:SF37">
    <property type="entry name" value="LD18367P"/>
    <property type="match status" value="1"/>
</dbReference>
<reference evidence="3 4" key="1">
    <citation type="submission" date="2021-01" db="EMBL/GenBank/DDBJ databases">
        <title>Genomic Encyclopedia of Type Strains, Phase IV (KMG-IV): sequencing the most valuable type-strain genomes for metagenomic binning, comparative biology and taxonomic classification.</title>
        <authorList>
            <person name="Goeker M."/>
        </authorList>
    </citation>
    <scope>NUCLEOTIDE SEQUENCE [LARGE SCALE GENOMIC DNA]</scope>
    <source>
        <strain evidence="3 4">DSM 25540</strain>
    </source>
</reference>
<dbReference type="RefSeq" id="WP_204695677.1">
    <property type="nucleotide sequence ID" value="NZ_JAFBEC010000002.1"/>
</dbReference>